<accession>A0A4P6UH65</accession>
<dbReference type="GO" id="GO:0022857">
    <property type="term" value="F:transmembrane transporter activity"/>
    <property type="evidence" value="ECO:0007669"/>
    <property type="project" value="InterPro"/>
</dbReference>
<evidence type="ECO:0000256" key="5">
    <source>
        <dbReference type="ARBA" id="ARBA00022692"/>
    </source>
</evidence>
<dbReference type="GO" id="GO:0006865">
    <property type="term" value="P:amino acid transport"/>
    <property type="evidence" value="ECO:0007669"/>
    <property type="project" value="UniProtKB-KW"/>
</dbReference>
<evidence type="ECO:0000256" key="8">
    <source>
        <dbReference type="ARBA" id="ARBA00023136"/>
    </source>
</evidence>
<dbReference type="PANTHER" id="PTHR30614">
    <property type="entry name" value="MEMBRANE COMPONENT OF AMINO ACID ABC TRANSPORTER"/>
    <property type="match status" value="1"/>
</dbReference>
<keyword evidence="6" id="KW-0029">Amino-acid transport</keyword>
<gene>
    <name evidence="11" type="ORF">DW355_05055</name>
</gene>
<sequence>MSDTPNNWTSLWEHRDLMLGGLGTTVLLFVLAAVLSFVLGCLLAWLLEGRDNAARRTLRLGINALRMLPFLIFIYLLYYGLPSLGIRLEAWDAGLIGLSVYYAAYYAELLRGARLVLPPGSLDAAYAHGYRRGKAFLRIVLPQLVMRTRGESGNLLIMCLKDTSFLGIITVTELTAAANAMSSRYFIPMEAFVLVLGLYWTLGIAVDALMRRFGRHGRLRGLEYE</sequence>
<keyword evidence="3 9" id="KW-0813">Transport</keyword>
<keyword evidence="4" id="KW-1003">Cell membrane</keyword>
<name>A0A4P6UH65_9BURK</name>
<dbReference type="SUPFAM" id="SSF161098">
    <property type="entry name" value="MetI-like"/>
    <property type="match status" value="1"/>
</dbReference>
<protein>
    <submittedName>
        <fullName evidence="11">Amino acid ABC transporter permease</fullName>
    </submittedName>
</protein>
<evidence type="ECO:0000256" key="7">
    <source>
        <dbReference type="ARBA" id="ARBA00022989"/>
    </source>
</evidence>
<dbReference type="KEGG" id="hgr:DW355_05055"/>
<dbReference type="InterPro" id="IPR000515">
    <property type="entry name" value="MetI-like"/>
</dbReference>
<evidence type="ECO:0000256" key="2">
    <source>
        <dbReference type="ARBA" id="ARBA00010072"/>
    </source>
</evidence>
<dbReference type="NCBIfam" id="TIGR01726">
    <property type="entry name" value="HEQRo_perm_3TM"/>
    <property type="match status" value="1"/>
</dbReference>
<dbReference type="Proteomes" id="UP000292939">
    <property type="component" value="Chromosome"/>
</dbReference>
<dbReference type="Gene3D" id="1.10.3720.10">
    <property type="entry name" value="MetI-like"/>
    <property type="match status" value="1"/>
</dbReference>
<evidence type="ECO:0000256" key="3">
    <source>
        <dbReference type="ARBA" id="ARBA00022448"/>
    </source>
</evidence>
<dbReference type="PROSITE" id="PS50928">
    <property type="entry name" value="ABC_TM1"/>
    <property type="match status" value="1"/>
</dbReference>
<dbReference type="InterPro" id="IPR010065">
    <property type="entry name" value="AA_ABC_transptr_permease_3TM"/>
</dbReference>
<organism evidence="11 12">
    <name type="scientific">Hylemonella gracilis</name>
    <dbReference type="NCBI Taxonomy" id="80880"/>
    <lineage>
        <taxon>Bacteria</taxon>
        <taxon>Pseudomonadati</taxon>
        <taxon>Pseudomonadota</taxon>
        <taxon>Betaproteobacteria</taxon>
        <taxon>Burkholderiales</taxon>
        <taxon>Comamonadaceae</taxon>
        <taxon>Hylemonella</taxon>
    </lineage>
</organism>
<feature type="transmembrane region" description="Helical" evidence="9">
    <location>
        <begin position="20"/>
        <end position="46"/>
    </location>
</feature>
<proteinExistence type="inferred from homology"/>
<dbReference type="InterPro" id="IPR043429">
    <property type="entry name" value="ArtM/GltK/GlnP/TcyL/YhdX-like"/>
</dbReference>
<dbReference type="PANTHER" id="PTHR30614:SF0">
    <property type="entry name" value="L-CYSTINE TRANSPORT SYSTEM PERMEASE PROTEIN TCYL"/>
    <property type="match status" value="1"/>
</dbReference>
<evidence type="ECO:0000313" key="11">
    <source>
        <dbReference type="EMBL" id="QBK04233.1"/>
    </source>
</evidence>
<evidence type="ECO:0000256" key="1">
    <source>
        <dbReference type="ARBA" id="ARBA00004429"/>
    </source>
</evidence>
<evidence type="ECO:0000259" key="10">
    <source>
        <dbReference type="PROSITE" id="PS50928"/>
    </source>
</evidence>
<dbReference type="Pfam" id="PF00528">
    <property type="entry name" value="BPD_transp_1"/>
    <property type="match status" value="1"/>
</dbReference>
<dbReference type="OrthoDB" id="7026155at2"/>
<evidence type="ECO:0000256" key="9">
    <source>
        <dbReference type="RuleBase" id="RU363032"/>
    </source>
</evidence>
<feature type="transmembrane region" description="Helical" evidence="9">
    <location>
        <begin position="58"/>
        <end position="78"/>
    </location>
</feature>
<keyword evidence="5 9" id="KW-0812">Transmembrane</keyword>
<feature type="transmembrane region" description="Helical" evidence="9">
    <location>
        <begin position="191"/>
        <end position="210"/>
    </location>
</feature>
<dbReference type="EMBL" id="CP031395">
    <property type="protein sequence ID" value="QBK04233.1"/>
    <property type="molecule type" value="Genomic_DNA"/>
</dbReference>
<feature type="domain" description="ABC transmembrane type-1" evidence="10">
    <location>
        <begin position="22"/>
        <end position="210"/>
    </location>
</feature>
<evidence type="ECO:0000256" key="6">
    <source>
        <dbReference type="ARBA" id="ARBA00022970"/>
    </source>
</evidence>
<comment type="subcellular location">
    <subcellularLocation>
        <location evidence="1">Cell inner membrane</location>
        <topology evidence="1">Multi-pass membrane protein</topology>
    </subcellularLocation>
    <subcellularLocation>
        <location evidence="9">Cell membrane</location>
        <topology evidence="9">Multi-pass membrane protein</topology>
    </subcellularLocation>
</comment>
<reference evidence="11 12" key="1">
    <citation type="submission" date="2018-07" db="EMBL/GenBank/DDBJ databases">
        <title>Exploring interactions and the metabolic potential of the ultra-small soil bacteria Hylemonella gracilis.</title>
        <authorList>
            <person name="Tyc O."/>
            <person name="Kulkarni P."/>
            <person name="Gawehns F."/>
            <person name="Hundscheid M."/>
            <person name="Zweers H."/>
            <person name="Garbeva P."/>
        </authorList>
    </citation>
    <scope>NUCLEOTIDE SEQUENCE [LARGE SCALE GENOMIC DNA]</scope>
    <source>
        <strain evidence="11 12">NS1</strain>
    </source>
</reference>
<comment type="similarity">
    <text evidence="2">Belongs to the binding-protein-dependent transport system permease family. HisMQ subfamily.</text>
</comment>
<keyword evidence="8 9" id="KW-0472">Membrane</keyword>
<dbReference type="GO" id="GO:0043190">
    <property type="term" value="C:ATP-binding cassette (ABC) transporter complex"/>
    <property type="evidence" value="ECO:0007669"/>
    <property type="project" value="InterPro"/>
</dbReference>
<keyword evidence="7 9" id="KW-1133">Transmembrane helix</keyword>
<evidence type="ECO:0000313" key="12">
    <source>
        <dbReference type="Proteomes" id="UP000292939"/>
    </source>
</evidence>
<dbReference type="InterPro" id="IPR035906">
    <property type="entry name" value="MetI-like_sf"/>
</dbReference>
<evidence type="ECO:0000256" key="4">
    <source>
        <dbReference type="ARBA" id="ARBA00022475"/>
    </source>
</evidence>
<dbReference type="AlphaFoldDB" id="A0A4P6UH65"/>
<dbReference type="RefSeq" id="WP_131278240.1">
    <property type="nucleotide sequence ID" value="NZ_CP031395.1"/>
</dbReference>
<dbReference type="CDD" id="cd06261">
    <property type="entry name" value="TM_PBP2"/>
    <property type="match status" value="1"/>
</dbReference>